<dbReference type="GeneID" id="94552259"/>
<organism evidence="2 3">
    <name type="scientific">Jeotgalibaca porci</name>
    <dbReference type="NCBI Taxonomy" id="1868793"/>
    <lineage>
        <taxon>Bacteria</taxon>
        <taxon>Bacillati</taxon>
        <taxon>Bacillota</taxon>
        <taxon>Bacilli</taxon>
        <taxon>Lactobacillales</taxon>
        <taxon>Carnobacteriaceae</taxon>
        <taxon>Jeotgalibaca</taxon>
    </lineage>
</organism>
<reference evidence="2 3" key="1">
    <citation type="journal article" date="2017" name="Int. J. Syst. Evol. Microbiol.">
        <title>Jeotgalibaca porci sp. nov. and Jeotgalibaca arthritidis sp. nov., isolated from pigs, and emended description of the genus Jeotgalibaca.</title>
        <authorList>
            <person name="Zamora L."/>
            <person name="Perez-Sancho M."/>
            <person name="Dominguez L."/>
            <person name="Fernandez-Garayzabal J.F."/>
            <person name="Vela A.I."/>
        </authorList>
    </citation>
    <scope>NUCLEOTIDE SEQUENCE [LARGE SCALE GENOMIC DNA]</scope>
    <source>
        <strain evidence="2 3">CCUG 69148</strain>
    </source>
</reference>
<dbReference type="Proteomes" id="UP000501830">
    <property type="component" value="Chromosome"/>
</dbReference>
<evidence type="ECO:0000313" key="3">
    <source>
        <dbReference type="Proteomes" id="UP000501830"/>
    </source>
</evidence>
<feature type="coiled-coil region" evidence="1">
    <location>
        <begin position="38"/>
        <end position="65"/>
    </location>
</feature>
<dbReference type="EMBL" id="CP049889">
    <property type="protein sequence ID" value="QIK51146.1"/>
    <property type="molecule type" value="Genomic_DNA"/>
</dbReference>
<dbReference type="InterPro" id="IPR052928">
    <property type="entry name" value="Desiccation-related_membrane"/>
</dbReference>
<evidence type="ECO:0000256" key="1">
    <source>
        <dbReference type="SAM" id="Coils"/>
    </source>
</evidence>
<gene>
    <name evidence="2" type="ORF">G7058_03145</name>
</gene>
<accession>A0A6G7WFX4</accession>
<keyword evidence="1" id="KW-0175">Coiled coil</keyword>
<name>A0A6G7WFX4_9LACT</name>
<sequence>MKDFTQGLLFGAVVGGLVTLLNTPRSGQENRIRLQAYMQDNAESMDELNADLSRLKDSINRLATEGLGVVNTATQEITASVEDFAAKNQPRIRRVSDRLTELTETIEEEAAKYEMPNV</sequence>
<dbReference type="AlphaFoldDB" id="A0A6G7WFX4"/>
<keyword evidence="3" id="KW-1185">Reference proteome</keyword>
<evidence type="ECO:0000313" key="2">
    <source>
        <dbReference type="EMBL" id="QIK51146.1"/>
    </source>
</evidence>
<dbReference type="PANTHER" id="PTHR35792:SF3">
    <property type="entry name" value="IG HYPOTHETICAL 17707"/>
    <property type="match status" value="1"/>
</dbReference>
<dbReference type="RefSeq" id="WP_166062194.1">
    <property type="nucleotide sequence ID" value="NZ_CP049889.1"/>
</dbReference>
<dbReference type="KEGG" id="jpo:G7058_03145"/>
<proteinExistence type="predicted"/>
<protein>
    <submittedName>
        <fullName evidence="2">YtxH domain-containing protein</fullName>
    </submittedName>
</protein>
<dbReference type="PANTHER" id="PTHR35792">
    <property type="entry name" value="GENERAL STRESS PROTEIN"/>
    <property type="match status" value="1"/>
</dbReference>